<evidence type="ECO:0000259" key="4">
    <source>
        <dbReference type="PROSITE" id="PS50041"/>
    </source>
</evidence>
<dbReference type="Pfam" id="PF00059">
    <property type="entry name" value="Lectin_C"/>
    <property type="match status" value="1"/>
</dbReference>
<accession>A0A6P9C9I1</accession>
<dbReference type="InParanoid" id="A0A6P9C9I1"/>
<evidence type="ECO:0000256" key="3">
    <source>
        <dbReference type="ARBA" id="ARBA00022734"/>
    </source>
</evidence>
<keyword evidence="5" id="KW-1185">Reference proteome</keyword>
<dbReference type="GO" id="GO:0030246">
    <property type="term" value="F:carbohydrate binding"/>
    <property type="evidence" value="ECO:0007669"/>
    <property type="project" value="UniProtKB-KW"/>
</dbReference>
<keyword evidence="3" id="KW-0430">Lectin</keyword>
<dbReference type="SUPFAM" id="SSF56436">
    <property type="entry name" value="C-type lectin-like"/>
    <property type="match status" value="1"/>
</dbReference>
<sequence>MQFCQLSTCTGREGLSFPYIFKSYNSIPSFPYSLLHKTGAICVWSKVGVGKRNISHIWTAGIGFLNSLNTIIARDTEKLSDPFCRRISFIQLMMSASSRPNIETMLALLMLLQLTLEVSLQETSKSAISPQDRLHNACMLIMCAPNKGDPRREMAIQGLQQFSSPSELLAISAPNKDKLGSGTSELELLKLQIKELRIQMDILKATFIKVQQAALAPNGVIVGEKMFKRGDSKGDFQAATANCVHMNGKLALPRNVAENNALQEIVAWRKEQAILGIRYNAAEKKFEDLNGYPLQFFNWAPGEPNNLGYEKCVEIHPNGQWHNRICDLGWSIICEFNI</sequence>
<dbReference type="Proteomes" id="UP001652622">
    <property type="component" value="Unplaced"/>
</dbReference>
<dbReference type="GO" id="GO:0001503">
    <property type="term" value="P:ossification"/>
    <property type="evidence" value="ECO:0007669"/>
    <property type="project" value="TreeGrafter"/>
</dbReference>
<evidence type="ECO:0000313" key="5">
    <source>
        <dbReference type="Proteomes" id="UP001652622"/>
    </source>
</evidence>
<dbReference type="GO" id="GO:0005615">
    <property type="term" value="C:extracellular space"/>
    <property type="evidence" value="ECO:0007669"/>
    <property type="project" value="TreeGrafter"/>
</dbReference>
<dbReference type="AlphaFoldDB" id="A0A6P9C9I1"/>
<organism evidence="5 6">
    <name type="scientific">Pantherophis guttatus</name>
    <name type="common">Corn snake</name>
    <name type="synonym">Elaphe guttata</name>
    <dbReference type="NCBI Taxonomy" id="94885"/>
    <lineage>
        <taxon>Eukaryota</taxon>
        <taxon>Metazoa</taxon>
        <taxon>Chordata</taxon>
        <taxon>Craniata</taxon>
        <taxon>Vertebrata</taxon>
        <taxon>Euteleostomi</taxon>
        <taxon>Lepidosauria</taxon>
        <taxon>Squamata</taxon>
        <taxon>Bifurcata</taxon>
        <taxon>Unidentata</taxon>
        <taxon>Episquamata</taxon>
        <taxon>Toxicofera</taxon>
        <taxon>Serpentes</taxon>
        <taxon>Colubroidea</taxon>
        <taxon>Colubridae</taxon>
        <taxon>Colubrinae</taxon>
        <taxon>Pantherophis</taxon>
    </lineage>
</organism>
<name>A0A6P9C9I1_PANGU</name>
<dbReference type="GeneID" id="117670049"/>
<comment type="subcellular location">
    <subcellularLocation>
        <location evidence="1">Secreted</location>
    </subcellularLocation>
</comment>
<dbReference type="OrthoDB" id="10255512at2759"/>
<dbReference type="PANTHER" id="PTHR22799">
    <property type="entry name" value="TETRANECTIN-RELATED"/>
    <property type="match status" value="1"/>
</dbReference>
<dbReference type="InterPro" id="IPR001304">
    <property type="entry name" value="C-type_lectin-like"/>
</dbReference>
<reference evidence="6" key="1">
    <citation type="submission" date="2025-08" db="UniProtKB">
        <authorList>
            <consortium name="RefSeq"/>
        </authorList>
    </citation>
    <scope>IDENTIFICATION</scope>
    <source>
        <tissue evidence="6">Blood</tissue>
    </source>
</reference>
<protein>
    <submittedName>
        <fullName evidence="6">Mannose-binding protein-like isoform X1</fullName>
    </submittedName>
</protein>
<dbReference type="RefSeq" id="XP_034280808.1">
    <property type="nucleotide sequence ID" value="XM_034424917.1"/>
</dbReference>
<dbReference type="SMART" id="SM00034">
    <property type="entry name" value="CLECT"/>
    <property type="match status" value="1"/>
</dbReference>
<keyword evidence="2" id="KW-0964">Secreted</keyword>
<dbReference type="InterPro" id="IPR016186">
    <property type="entry name" value="C-type_lectin-like/link_sf"/>
</dbReference>
<evidence type="ECO:0000256" key="2">
    <source>
        <dbReference type="ARBA" id="ARBA00022525"/>
    </source>
</evidence>
<proteinExistence type="predicted"/>
<dbReference type="InterPro" id="IPR016187">
    <property type="entry name" value="CTDL_fold"/>
</dbReference>
<dbReference type="InterPro" id="IPR051663">
    <property type="entry name" value="CLec_Tetranectin-domain"/>
</dbReference>
<gene>
    <name evidence="6" type="primary">LOC117670049</name>
</gene>
<dbReference type="PANTHER" id="PTHR22799:SF2">
    <property type="entry name" value="C-TYPE LECTIN DOMAIN FAMILY 3 MEMBER A"/>
    <property type="match status" value="1"/>
</dbReference>
<dbReference type="OMA" id="CTLIICA"/>
<evidence type="ECO:0000313" key="6">
    <source>
        <dbReference type="RefSeq" id="XP_034280808.1"/>
    </source>
</evidence>
<evidence type="ECO:0000256" key="1">
    <source>
        <dbReference type="ARBA" id="ARBA00004613"/>
    </source>
</evidence>
<dbReference type="KEGG" id="pgut:117670049"/>
<dbReference type="PROSITE" id="PS50041">
    <property type="entry name" value="C_TYPE_LECTIN_2"/>
    <property type="match status" value="1"/>
</dbReference>
<feature type="domain" description="C-type lectin" evidence="4">
    <location>
        <begin position="222"/>
        <end position="335"/>
    </location>
</feature>
<dbReference type="Gene3D" id="3.10.100.10">
    <property type="entry name" value="Mannose-Binding Protein A, subunit A"/>
    <property type="match status" value="1"/>
</dbReference>